<evidence type="ECO:0000256" key="1">
    <source>
        <dbReference type="ARBA" id="ARBA00007435"/>
    </source>
</evidence>
<dbReference type="CDD" id="cd10448">
    <property type="entry name" value="GIY-YIG_unchar_3"/>
    <property type="match status" value="1"/>
</dbReference>
<dbReference type="RefSeq" id="WP_188219350.1">
    <property type="nucleotide sequence ID" value="NZ_NASZ01000001.1"/>
</dbReference>
<keyword evidence="3" id="KW-0255">Endonuclease</keyword>
<dbReference type="Proteomes" id="UP000661715">
    <property type="component" value="Unassembled WGS sequence"/>
</dbReference>
<comment type="similarity">
    <text evidence="1">Belongs to the UPF0213 family.</text>
</comment>
<comment type="caution">
    <text evidence="3">The sequence shown here is derived from an EMBL/GenBank/DDBJ whole genome shotgun (WGS) entry which is preliminary data.</text>
</comment>
<dbReference type="InterPro" id="IPR035901">
    <property type="entry name" value="GIY-YIG_endonuc_sf"/>
</dbReference>
<evidence type="ECO:0000313" key="4">
    <source>
        <dbReference type="Proteomes" id="UP000661715"/>
    </source>
</evidence>
<protein>
    <submittedName>
        <fullName evidence="3">Endonuclease</fullName>
    </submittedName>
</protein>
<dbReference type="Gene3D" id="3.40.1440.10">
    <property type="entry name" value="GIY-YIG endonuclease"/>
    <property type="match status" value="1"/>
</dbReference>
<dbReference type="PANTHER" id="PTHR34477:SF5">
    <property type="entry name" value="BSL5627 PROTEIN"/>
    <property type="match status" value="1"/>
</dbReference>
<keyword evidence="3" id="KW-0540">Nuclease</keyword>
<feature type="domain" description="GIY-YIG" evidence="2">
    <location>
        <begin position="8"/>
        <end position="87"/>
    </location>
</feature>
<dbReference type="SUPFAM" id="SSF82771">
    <property type="entry name" value="GIY-YIG endonuclease"/>
    <property type="match status" value="1"/>
</dbReference>
<evidence type="ECO:0000313" key="3">
    <source>
        <dbReference type="EMBL" id="MBD0723736.1"/>
    </source>
</evidence>
<dbReference type="Pfam" id="PF01541">
    <property type="entry name" value="GIY-YIG"/>
    <property type="match status" value="1"/>
</dbReference>
<evidence type="ECO:0000259" key="2">
    <source>
        <dbReference type="PROSITE" id="PS50164"/>
    </source>
</evidence>
<dbReference type="PROSITE" id="PS50164">
    <property type="entry name" value="GIY_YIG"/>
    <property type="match status" value="1"/>
</dbReference>
<dbReference type="InterPro" id="IPR050190">
    <property type="entry name" value="UPF0213_domain"/>
</dbReference>
<gene>
    <name evidence="3" type="ORF">B6A10_00925</name>
</gene>
<dbReference type="PANTHER" id="PTHR34477">
    <property type="entry name" value="UPF0213 PROTEIN YHBQ"/>
    <property type="match status" value="1"/>
</dbReference>
<keyword evidence="4" id="KW-1185">Reference proteome</keyword>
<organism evidence="3 4">
    <name type="scientific">Flavobacterium pokkalii</name>
    <dbReference type="NCBI Taxonomy" id="1940408"/>
    <lineage>
        <taxon>Bacteria</taxon>
        <taxon>Pseudomonadati</taxon>
        <taxon>Bacteroidota</taxon>
        <taxon>Flavobacteriia</taxon>
        <taxon>Flavobacteriales</taxon>
        <taxon>Flavobacteriaceae</taxon>
        <taxon>Flavobacterium</taxon>
    </lineage>
</organism>
<reference evidence="3 4" key="1">
    <citation type="journal article" date="2020" name="Microbiol. Res.">
        <title>Flavobacterium pokkalii sp. nov., a novel plant growth promoting native rhizobacteria isolated from pokkali rice grown in coastal saline affected agricultural regions of southern India, Kerala.</title>
        <authorList>
            <person name="Menon R.R."/>
            <person name="Kumari S."/>
            <person name="Viver T."/>
            <person name="Rameshkumar N."/>
        </authorList>
    </citation>
    <scope>NUCLEOTIDE SEQUENCE [LARGE SCALE GENOMIC DNA]</scope>
    <source>
        <strain evidence="3 4">L1I52</strain>
    </source>
</reference>
<keyword evidence="3" id="KW-0378">Hydrolase</keyword>
<sequence length="104" mass="12843">MQFQEGYHTYYIYIITNKVKTVLYTGVTNHLKIRLQQHKENIELDNKTFASKYQVHYLLYFEKFTWIQEAITREKEIKGWRREKKIDLIKTMNPDLVFLNYLFE</sequence>
<name>A0ABR7ULQ2_9FLAO</name>
<dbReference type="GO" id="GO:0004519">
    <property type="term" value="F:endonuclease activity"/>
    <property type="evidence" value="ECO:0007669"/>
    <property type="project" value="UniProtKB-KW"/>
</dbReference>
<proteinExistence type="inferred from homology"/>
<accession>A0ABR7ULQ2</accession>
<dbReference type="InterPro" id="IPR000305">
    <property type="entry name" value="GIY-YIG_endonuc"/>
</dbReference>
<dbReference type="EMBL" id="NASZ01000001">
    <property type="protein sequence ID" value="MBD0723736.1"/>
    <property type="molecule type" value="Genomic_DNA"/>
</dbReference>